<dbReference type="PANTHER" id="PTHR43205:SF7">
    <property type="entry name" value="PROSTAGLANDIN REDUCTASE 1"/>
    <property type="match status" value="1"/>
</dbReference>
<protein>
    <submittedName>
        <fullName evidence="1">Uncharacterized protein</fullName>
    </submittedName>
</protein>
<dbReference type="InterPro" id="IPR045010">
    <property type="entry name" value="MDR_fam"/>
</dbReference>
<dbReference type="Gene3D" id="3.40.50.720">
    <property type="entry name" value="NAD(P)-binding Rossmann-like Domain"/>
    <property type="match status" value="1"/>
</dbReference>
<dbReference type="AlphaFoldDB" id="A0A927BNG6"/>
<reference evidence="1" key="1">
    <citation type="submission" date="2020-09" db="EMBL/GenBank/DDBJ databases">
        <title>A novel bacterium of genus Paenibacillus, isolated from South China Sea.</title>
        <authorList>
            <person name="Huang H."/>
            <person name="Mo K."/>
            <person name="Hu Y."/>
        </authorList>
    </citation>
    <scope>NUCLEOTIDE SEQUENCE</scope>
    <source>
        <strain evidence="1">IB182496</strain>
    </source>
</reference>
<evidence type="ECO:0000313" key="1">
    <source>
        <dbReference type="EMBL" id="MBD2843778.1"/>
    </source>
</evidence>
<accession>A0A927BNG6</accession>
<dbReference type="PANTHER" id="PTHR43205">
    <property type="entry name" value="PROSTAGLANDIN REDUCTASE"/>
    <property type="match status" value="1"/>
</dbReference>
<comment type="caution">
    <text evidence="1">The sequence shown here is derived from an EMBL/GenBank/DDBJ whole genome shotgun (WGS) entry which is preliminary data.</text>
</comment>
<gene>
    <name evidence="1" type="ORF">IDH44_01125</name>
</gene>
<name>A0A927BNG6_9BACL</name>
<dbReference type="EMBL" id="JACXIZ010000004">
    <property type="protein sequence ID" value="MBD2843778.1"/>
    <property type="molecule type" value="Genomic_DNA"/>
</dbReference>
<sequence>MQSLLLVKRALMQGFLIGDHASRFPEAREALTRYIREGRLRYEEHVVDGFAHTVDAFLGLFSGDNIGKQLVKVETSAS</sequence>
<evidence type="ECO:0000313" key="2">
    <source>
        <dbReference type="Proteomes" id="UP000621560"/>
    </source>
</evidence>
<dbReference type="RefSeq" id="WP_190913893.1">
    <property type="nucleotide sequence ID" value="NZ_JACXIZ010000004.1"/>
</dbReference>
<dbReference type="InterPro" id="IPR011032">
    <property type="entry name" value="GroES-like_sf"/>
</dbReference>
<dbReference type="SUPFAM" id="SSF50129">
    <property type="entry name" value="GroES-like"/>
    <property type="match status" value="1"/>
</dbReference>
<organism evidence="1 2">
    <name type="scientific">Paenibacillus sabuli</name>
    <dbReference type="NCBI Taxonomy" id="2772509"/>
    <lineage>
        <taxon>Bacteria</taxon>
        <taxon>Bacillati</taxon>
        <taxon>Bacillota</taxon>
        <taxon>Bacilli</taxon>
        <taxon>Bacillales</taxon>
        <taxon>Paenibacillaceae</taxon>
        <taxon>Paenibacillus</taxon>
    </lineage>
</organism>
<keyword evidence="2" id="KW-1185">Reference proteome</keyword>
<dbReference type="Proteomes" id="UP000621560">
    <property type="component" value="Unassembled WGS sequence"/>
</dbReference>
<dbReference type="Gene3D" id="3.90.180.10">
    <property type="entry name" value="Medium-chain alcohol dehydrogenases, catalytic domain"/>
    <property type="match status" value="1"/>
</dbReference>
<dbReference type="GO" id="GO:0016628">
    <property type="term" value="F:oxidoreductase activity, acting on the CH-CH group of donors, NAD or NADP as acceptor"/>
    <property type="evidence" value="ECO:0007669"/>
    <property type="project" value="InterPro"/>
</dbReference>
<proteinExistence type="predicted"/>